<dbReference type="InterPro" id="IPR006935">
    <property type="entry name" value="Helicase/UvrB_N"/>
</dbReference>
<dbReference type="GO" id="GO:0016787">
    <property type="term" value="F:hydrolase activity"/>
    <property type="evidence" value="ECO:0007669"/>
    <property type="project" value="InterPro"/>
</dbReference>
<keyword evidence="1" id="KW-0347">Helicase</keyword>
<dbReference type="SMART" id="SM00487">
    <property type="entry name" value="DEXDc"/>
    <property type="match status" value="1"/>
</dbReference>
<protein>
    <submittedName>
        <fullName evidence="1">ATP-dependent helicase</fullName>
    </submittedName>
</protein>
<dbReference type="GO" id="GO:0005524">
    <property type="term" value="F:ATP binding"/>
    <property type="evidence" value="ECO:0007669"/>
    <property type="project" value="InterPro"/>
</dbReference>
<dbReference type="InterPro" id="IPR050742">
    <property type="entry name" value="Helicase_Restrict-Modif_Enz"/>
</dbReference>
<dbReference type="EMBL" id="VZCY01000091">
    <property type="protein sequence ID" value="MQN10482.1"/>
    <property type="molecule type" value="Genomic_DNA"/>
</dbReference>
<evidence type="ECO:0000313" key="1">
    <source>
        <dbReference type="EMBL" id="MQN10482.1"/>
    </source>
</evidence>
<dbReference type="GO" id="GO:0003677">
    <property type="term" value="F:DNA binding"/>
    <property type="evidence" value="ECO:0007669"/>
    <property type="project" value="InterPro"/>
</dbReference>
<dbReference type="GO" id="GO:0005829">
    <property type="term" value="C:cytosol"/>
    <property type="evidence" value="ECO:0007669"/>
    <property type="project" value="TreeGrafter"/>
</dbReference>
<evidence type="ECO:0000313" key="2">
    <source>
        <dbReference type="Proteomes" id="UP000406735"/>
    </source>
</evidence>
<keyword evidence="1" id="KW-0067">ATP-binding</keyword>
<proteinExistence type="predicted"/>
<comment type="caution">
    <text evidence="1">The sequence shown here is derived from an EMBL/GenBank/DDBJ whole genome shotgun (WGS) entry which is preliminary data.</text>
</comment>
<dbReference type="SMART" id="SM00490">
    <property type="entry name" value="HELICc"/>
    <property type="match status" value="1"/>
</dbReference>
<dbReference type="PROSITE" id="PS51194">
    <property type="entry name" value="HELICASE_CTER"/>
    <property type="match status" value="1"/>
</dbReference>
<dbReference type="SUPFAM" id="SSF52540">
    <property type="entry name" value="P-loop containing nucleoside triphosphate hydrolases"/>
    <property type="match status" value="2"/>
</dbReference>
<dbReference type="GO" id="GO:0004386">
    <property type="term" value="F:helicase activity"/>
    <property type="evidence" value="ECO:0007669"/>
    <property type="project" value="UniProtKB-KW"/>
</dbReference>
<dbReference type="Pfam" id="PF00271">
    <property type="entry name" value="Helicase_C"/>
    <property type="match status" value="1"/>
</dbReference>
<dbReference type="Pfam" id="PF04851">
    <property type="entry name" value="ResIII"/>
    <property type="match status" value="2"/>
</dbReference>
<accession>A0A6A7VVX4</accession>
<keyword evidence="1" id="KW-0378">Hydrolase</keyword>
<dbReference type="AlphaFoldDB" id="A0A6A7VVX4"/>
<dbReference type="RefSeq" id="WP_153112242.1">
    <property type="nucleotide sequence ID" value="NZ_VZAU01000093.1"/>
</dbReference>
<dbReference type="CDD" id="cd18799">
    <property type="entry name" value="SF2_C_EcoAI-like"/>
    <property type="match status" value="1"/>
</dbReference>
<dbReference type="InterPro" id="IPR014001">
    <property type="entry name" value="Helicase_ATP-bd"/>
</dbReference>
<dbReference type="Proteomes" id="UP000406735">
    <property type="component" value="Unassembled WGS sequence"/>
</dbReference>
<dbReference type="PROSITE" id="PS51192">
    <property type="entry name" value="HELICASE_ATP_BIND_1"/>
    <property type="match status" value="1"/>
</dbReference>
<dbReference type="Gene3D" id="3.40.50.300">
    <property type="entry name" value="P-loop containing nucleotide triphosphate hydrolases"/>
    <property type="match status" value="2"/>
</dbReference>
<gene>
    <name evidence="1" type="ORF">F7D97_11260</name>
</gene>
<sequence>MKEIKLFDYQEDMKERIEKALRLHRSVMAQMPTGTGKTVLLASVVESFLREHSNCNVWIVAHRRELVSQIRETIERVFFESPRPSFQRGLHFLPKPLFLRKRGCNRPTRCSEPLRSKDGGPSKVSPDCAGWDRLGATCLWSADGLGATSASSDNPNSDMMPIKAVSIQWLSKHYDEIEEEPGMIVIDEAHHALAKTYKEMWERFPNAKFLGLTATPCRLNGKGFTDLFDVLVQSWGVPEFISKGRLATYDFVSIKSDGVTQRLIDSLQKRGADGDYQNKEMDMLLNKKPSIERLYQSLEEFGKDRKGIVYAININHAQKITKQYQEHGVKAIAIDSKTPATERQQDIEAFKKGDIQVLVNVDIFSEGFDCPDVEFVQLARPTLSLAKYLQMVGRGLRVAKGKKNCVIIDNVGLYRVFGLPSQVWNWNAMFEGKLKVGKRKETPKDREFFLMNEKQDDIQIHPDSEMMMVMSHEELLQTIQYREFVDCKGEFAIIKLPDGKMTVVNRQGEQVLEPGDYYDMKLLDGNILFYRPRRKEKCYYDLLAKAVIDDGTNVAEAPHVVNIKGWEFIEYNDIFMSRTQEDFSLPYHPSQYDFLNYGYYMIFRFRPSVPGCQVWYYGEGDEGKMRMSNEESRNVCFLRNDYEHVYWLCAVLYGERIVVMDSKEDYYLVDSNLKKTYIGCNHPKNENEDLNFVMPRLGKKYYHEAMLQKKEMEANEMLLLHEKSEAGHVELYQAGKKWGVKVDGKVIVPPLYCSIAQPVGAYCAFEEIPRHWGIMTLKGKVIVDAKYEKVEIRDNGIAVVTGITGKTQTIKLLKVKE</sequence>
<dbReference type="PANTHER" id="PTHR47396:SF1">
    <property type="entry name" value="ATP-DEPENDENT HELICASE IRC3-RELATED"/>
    <property type="match status" value="1"/>
</dbReference>
<name>A0A6A7VVX4_9BACT</name>
<dbReference type="InterPro" id="IPR001650">
    <property type="entry name" value="Helicase_C-like"/>
</dbReference>
<dbReference type="PANTHER" id="PTHR47396">
    <property type="entry name" value="TYPE I RESTRICTION ENZYME ECOKI R PROTEIN"/>
    <property type="match status" value="1"/>
</dbReference>
<organism evidence="1 2">
    <name type="scientific">Segatella copri</name>
    <dbReference type="NCBI Taxonomy" id="165179"/>
    <lineage>
        <taxon>Bacteria</taxon>
        <taxon>Pseudomonadati</taxon>
        <taxon>Bacteroidota</taxon>
        <taxon>Bacteroidia</taxon>
        <taxon>Bacteroidales</taxon>
        <taxon>Prevotellaceae</taxon>
        <taxon>Segatella</taxon>
    </lineage>
</organism>
<dbReference type="InterPro" id="IPR027417">
    <property type="entry name" value="P-loop_NTPase"/>
</dbReference>
<keyword evidence="1" id="KW-0547">Nucleotide-binding</keyword>
<reference evidence="1 2" key="1">
    <citation type="submission" date="2019-09" db="EMBL/GenBank/DDBJ databases">
        <title>Distinct polysaccharide growth profiles of human intestinal Prevotella copri isolates.</title>
        <authorList>
            <person name="Fehlner-Peach H."/>
            <person name="Magnabosco C."/>
            <person name="Raghavan V."/>
            <person name="Scher J.U."/>
            <person name="Tett A."/>
            <person name="Cox L.M."/>
            <person name="Gottsegen C."/>
            <person name="Watters A."/>
            <person name="Wiltshire- Gordon J.D."/>
            <person name="Segata N."/>
            <person name="Bonneau R."/>
            <person name="Littman D.R."/>
        </authorList>
    </citation>
    <scope>NUCLEOTIDE SEQUENCE [LARGE SCALE GENOMIC DNA]</scope>
    <source>
        <strain evidence="2">iK21513</strain>
    </source>
</reference>